<accession>A0A8J7L178</accession>
<protein>
    <submittedName>
        <fullName evidence="1">Uncharacterized protein</fullName>
    </submittedName>
</protein>
<dbReference type="Proteomes" id="UP000599391">
    <property type="component" value="Unassembled WGS sequence"/>
</dbReference>
<keyword evidence="2" id="KW-1185">Reference proteome</keyword>
<dbReference type="AlphaFoldDB" id="A0A8J7L178"/>
<sequence>MAKIVISDLHQTDVNMFLHDLHIMEMNTILGGFLQGLLGGYSDSLLATMYDSLNQSSNSTKSLAGVDENKIFTVDFSEIAFNFIVV</sequence>
<dbReference type="RefSeq" id="WP_214437349.1">
    <property type="nucleotide sequence ID" value="NZ_JAECZB010000001.1"/>
</dbReference>
<comment type="caution">
    <text evidence="1">The sequence shown here is derived from an EMBL/GenBank/DDBJ whole genome shotgun (WGS) entry which is preliminary data.</text>
</comment>
<proteinExistence type="predicted"/>
<evidence type="ECO:0000313" key="1">
    <source>
        <dbReference type="EMBL" id="MBH8551042.1"/>
    </source>
</evidence>
<organism evidence="1 2">
    <name type="scientific">Atlanticothrix silvestris CENA357</name>
    <dbReference type="NCBI Taxonomy" id="1725252"/>
    <lineage>
        <taxon>Bacteria</taxon>
        <taxon>Bacillati</taxon>
        <taxon>Cyanobacteriota</taxon>
        <taxon>Cyanophyceae</taxon>
        <taxon>Nostocales</taxon>
        <taxon>Nodulariaceae</taxon>
        <taxon>Atlanticothrix</taxon>
        <taxon>Atlanticothrix silvestris</taxon>
    </lineage>
</organism>
<gene>
    <name evidence="1" type="ORF">I8751_01270</name>
</gene>
<name>A0A8J7L178_9CYAN</name>
<dbReference type="EMBL" id="JAECZB010000001">
    <property type="protein sequence ID" value="MBH8551042.1"/>
    <property type="molecule type" value="Genomic_DNA"/>
</dbReference>
<reference evidence="1 2" key="1">
    <citation type="journal article" date="2021" name="Int. J. Syst. Evol. Microbiol.">
        <title>Amazonocrinis nigriterrae gen. nov., sp. nov., Atlanticothrix silvestris gen. nov., sp. nov. and Dendronalium phyllosphericum gen. nov., sp. nov., nostocacean cyanobacteria from Brazilian environments.</title>
        <authorList>
            <person name="Alvarenga D.O."/>
            <person name="Andreote A.P.D."/>
            <person name="Branco L.H.Z."/>
            <person name="Delbaje E."/>
            <person name="Cruz R.B."/>
            <person name="Varani A.M."/>
            <person name="Fiore M.F."/>
        </authorList>
    </citation>
    <scope>NUCLEOTIDE SEQUENCE [LARGE SCALE GENOMIC DNA]</scope>
    <source>
        <strain evidence="1 2">CENA357</strain>
    </source>
</reference>
<evidence type="ECO:0000313" key="2">
    <source>
        <dbReference type="Proteomes" id="UP000599391"/>
    </source>
</evidence>